<evidence type="ECO:0000313" key="1">
    <source>
        <dbReference type="EMBL" id="KFQ93826.1"/>
    </source>
</evidence>
<name>A0A091UT45_NIPNI</name>
<gene>
    <name evidence="1" type="ORF">Y956_10733</name>
</gene>
<dbReference type="Proteomes" id="UP000053283">
    <property type="component" value="Unassembled WGS sequence"/>
</dbReference>
<organism evidence="1 2">
    <name type="scientific">Nipponia nippon</name>
    <name type="common">Crested ibis</name>
    <name type="synonym">Ibis nippon</name>
    <dbReference type="NCBI Taxonomy" id="128390"/>
    <lineage>
        <taxon>Eukaryota</taxon>
        <taxon>Metazoa</taxon>
        <taxon>Chordata</taxon>
        <taxon>Craniata</taxon>
        <taxon>Vertebrata</taxon>
        <taxon>Euteleostomi</taxon>
        <taxon>Archelosauria</taxon>
        <taxon>Archosauria</taxon>
        <taxon>Dinosauria</taxon>
        <taxon>Saurischia</taxon>
        <taxon>Theropoda</taxon>
        <taxon>Coelurosauria</taxon>
        <taxon>Aves</taxon>
        <taxon>Neognathae</taxon>
        <taxon>Neoaves</taxon>
        <taxon>Aequornithes</taxon>
        <taxon>Pelecaniformes</taxon>
        <taxon>Threskiornithidae</taxon>
        <taxon>Nipponia</taxon>
    </lineage>
</organism>
<keyword evidence="2" id="KW-1185">Reference proteome</keyword>
<dbReference type="AlphaFoldDB" id="A0A091UT45"/>
<accession>A0A091UT45</accession>
<dbReference type="EMBL" id="KL410063">
    <property type="protein sequence ID" value="KFQ93826.1"/>
    <property type="molecule type" value="Genomic_DNA"/>
</dbReference>
<protein>
    <submittedName>
        <fullName evidence="1">Uncharacterized protein</fullName>
    </submittedName>
</protein>
<evidence type="ECO:0000313" key="2">
    <source>
        <dbReference type="Proteomes" id="UP000053283"/>
    </source>
</evidence>
<sequence>MATVCTVTSPTVLQNSTGVTEGQWDMKAQTRYQSKRLSSRELLLGESKLTLRTKLSLSVLKAESVTLLDSSQVSEDHQTEIHVSYKYIMSVAGGGGGRGAQGGENLEWVQGGEKGKRHLTFPALERTVLTSCNKSLDLFNSLIWLMPHHLLTHHQKECWLAKG</sequence>
<reference evidence="1 2" key="1">
    <citation type="submission" date="2014-04" db="EMBL/GenBank/DDBJ databases">
        <title>Genome evolution of avian class.</title>
        <authorList>
            <person name="Zhang G."/>
            <person name="Li C."/>
        </authorList>
    </citation>
    <scope>NUCLEOTIDE SEQUENCE [LARGE SCALE GENOMIC DNA]</scope>
    <source>
        <strain evidence="1">BGI_Y956</strain>
    </source>
</reference>
<proteinExistence type="predicted"/>